<dbReference type="Gene3D" id="3.40.50.10190">
    <property type="entry name" value="BRCT domain"/>
    <property type="match status" value="1"/>
</dbReference>
<feature type="domain" description="BRCT" evidence="2">
    <location>
        <begin position="44"/>
        <end position="93"/>
    </location>
</feature>
<dbReference type="OrthoDB" id="4939254at2759"/>
<sequence>MSSLNSPEGQYLALAGSFQKSQKTLVNNFKTWGLKPSSKTQAPTILAATEAAYTNSVKQVEDARNRQILILNEDWVDECCEQKSWIAPEDKHIWEKGGTKESLAETDSTASGEPAGKPTEDDSAKAPNPPPNPPENPPPQPPNPPENPQPQPPNPPENPQPQPPNPPENSPPQSPNPPEIPQPQPPIPPENSPPQSPNPPEIPQPQPPIPPENPPKHESDNESMEVALLKKQIEDLKNNKTNGKDGPSDRYDQSEDQKECFDIFYEWSRRFDDTDDPNTNRFEVDCHPADINKPLSDRRKEYEMEVMLITQFRSYLFVIDPEGKIEGYDCLRPGYLIPRSDCPAAARKYEDNGGEIVRAKQRENLQGKQMTDFIWWSVATDPEGRFCYCLGAFKGDKRPSLYSRSTFKAKWGKLADDQINEIRRKFSQAELNKQAKTRSQKLLKLN</sequence>
<reference evidence="3 4" key="1">
    <citation type="journal article" date="2011" name="PLoS Genet.">
        <title>Genome sequencing and comparative transcriptomics of the model entomopathogenic fungi Metarhizium anisopliae and M. acridum.</title>
        <authorList>
            <person name="Gao Q."/>
            <person name="Jin K."/>
            <person name="Ying S.H."/>
            <person name="Zhang Y."/>
            <person name="Xiao G."/>
            <person name="Shang Y."/>
            <person name="Duan Z."/>
            <person name="Hu X."/>
            <person name="Xie X.Q."/>
            <person name="Zhou G."/>
            <person name="Peng G."/>
            <person name="Luo Z."/>
            <person name="Huang W."/>
            <person name="Wang B."/>
            <person name="Fang W."/>
            <person name="Wang S."/>
            <person name="Zhong Y."/>
            <person name="Ma L.J."/>
            <person name="St Leger R.J."/>
            <person name="Zhao G.P."/>
            <person name="Pei Y."/>
            <person name="Feng M.G."/>
            <person name="Xia Y."/>
            <person name="Wang C."/>
        </authorList>
    </citation>
    <scope>NUCLEOTIDE SEQUENCE [LARGE SCALE GENOMIC DNA]</scope>
    <source>
        <strain evidence="4">ARSEF 23 / ATCC MYA-3075</strain>
    </source>
</reference>
<dbReference type="PRINTS" id="PR01217">
    <property type="entry name" value="PRICHEXTENSN"/>
</dbReference>
<evidence type="ECO:0000313" key="3">
    <source>
        <dbReference type="EMBL" id="EFY96527.1"/>
    </source>
</evidence>
<evidence type="ECO:0000259" key="2">
    <source>
        <dbReference type="PROSITE" id="PS50172"/>
    </source>
</evidence>
<dbReference type="HOGENOM" id="CLU_634732_0_0_1"/>
<name>E9F6X5_METRA</name>
<dbReference type="Proteomes" id="UP000002498">
    <property type="component" value="Unassembled WGS sequence"/>
</dbReference>
<feature type="compositionally biased region" description="Basic and acidic residues" evidence="1">
    <location>
        <begin position="231"/>
        <end position="256"/>
    </location>
</feature>
<feature type="compositionally biased region" description="Pro residues" evidence="1">
    <location>
        <begin position="127"/>
        <end position="213"/>
    </location>
</feature>
<dbReference type="KEGG" id="maj:MAA_08024"/>
<reference evidence="3 4" key="2">
    <citation type="journal article" date="2014" name="Proc. Natl. Acad. Sci. U.S.A.">
        <title>Trajectory and genomic determinants of fungal-pathogen speciation and host adaptation.</title>
        <authorList>
            <person name="Hu X."/>
            <person name="Xiao G."/>
            <person name="Zheng P."/>
            <person name="Shang Y."/>
            <person name="Su Y."/>
            <person name="Zhang X."/>
            <person name="Liu X."/>
            <person name="Zhan S."/>
            <person name="St Leger R.J."/>
            <person name="Wang C."/>
        </authorList>
    </citation>
    <scope>GENOME REANNOTATION</scope>
    <source>
        <strain evidence="4">ARSEF 23 / ATCC MYA-3075</strain>
    </source>
</reference>
<dbReference type="GeneID" id="19262310"/>
<dbReference type="InterPro" id="IPR001357">
    <property type="entry name" value="BRCT_dom"/>
</dbReference>
<comment type="caution">
    <text evidence="3">The sequence shown here is derived from an EMBL/GenBank/DDBJ whole genome shotgun (WGS) entry which is preliminary data.</text>
</comment>
<protein>
    <submittedName>
        <fullName evidence="3">Brct</fullName>
    </submittedName>
</protein>
<dbReference type="RefSeq" id="XP_007824213.1">
    <property type="nucleotide sequence ID" value="XM_007826022.1"/>
</dbReference>
<accession>E9F6X5</accession>
<dbReference type="InterPro" id="IPR036420">
    <property type="entry name" value="BRCT_dom_sf"/>
</dbReference>
<dbReference type="AlphaFoldDB" id="E9F6X5"/>
<feature type="compositionally biased region" description="Basic and acidic residues" evidence="1">
    <location>
        <begin position="90"/>
        <end position="103"/>
    </location>
</feature>
<evidence type="ECO:0000256" key="1">
    <source>
        <dbReference type="SAM" id="MobiDB-lite"/>
    </source>
</evidence>
<organism evidence="3 4">
    <name type="scientific">Metarhizium robertsii (strain ARSEF 23 / ATCC MYA-3075)</name>
    <name type="common">Metarhizium anisopliae (strain ARSEF 23)</name>
    <dbReference type="NCBI Taxonomy" id="655844"/>
    <lineage>
        <taxon>Eukaryota</taxon>
        <taxon>Fungi</taxon>
        <taxon>Dikarya</taxon>
        <taxon>Ascomycota</taxon>
        <taxon>Pezizomycotina</taxon>
        <taxon>Sordariomycetes</taxon>
        <taxon>Hypocreomycetidae</taxon>
        <taxon>Hypocreales</taxon>
        <taxon>Clavicipitaceae</taxon>
        <taxon>Metarhizium</taxon>
    </lineage>
</organism>
<feature type="region of interest" description="Disordered" evidence="1">
    <location>
        <begin position="90"/>
        <end position="256"/>
    </location>
</feature>
<gene>
    <name evidence="3" type="ORF">MAA_08024</name>
</gene>
<proteinExistence type="predicted"/>
<keyword evidence="4" id="KW-1185">Reference proteome</keyword>
<dbReference type="PROSITE" id="PS50172">
    <property type="entry name" value="BRCT"/>
    <property type="match status" value="1"/>
</dbReference>
<dbReference type="EMBL" id="ADNJ02000004">
    <property type="protein sequence ID" value="EFY96527.1"/>
    <property type="molecule type" value="Genomic_DNA"/>
</dbReference>
<evidence type="ECO:0000313" key="4">
    <source>
        <dbReference type="Proteomes" id="UP000002498"/>
    </source>
</evidence>